<dbReference type="Pfam" id="PF00571">
    <property type="entry name" value="CBS"/>
    <property type="match status" value="1"/>
</dbReference>
<dbReference type="Proteomes" id="UP000198815">
    <property type="component" value="Unassembled WGS sequence"/>
</dbReference>
<dbReference type="SUPFAM" id="SSF158791">
    <property type="entry name" value="MgtE N-terminal domain-like"/>
    <property type="match status" value="1"/>
</dbReference>
<dbReference type="InterPro" id="IPR006668">
    <property type="entry name" value="Mg_transptr_MgtE_intracell_dom"/>
</dbReference>
<dbReference type="GO" id="GO:0015095">
    <property type="term" value="F:magnesium ion transmembrane transporter activity"/>
    <property type="evidence" value="ECO:0007669"/>
    <property type="project" value="InterPro"/>
</dbReference>
<dbReference type="Pfam" id="PF03448">
    <property type="entry name" value="MgtE_N"/>
    <property type="match status" value="1"/>
</dbReference>
<keyword evidence="5" id="KW-1185">Reference proteome</keyword>
<accession>A0A1H9PGB5</accession>
<dbReference type="PANTHER" id="PTHR43773">
    <property type="entry name" value="MAGNESIUM TRANSPORTER MGTE"/>
    <property type="match status" value="1"/>
</dbReference>
<dbReference type="CDD" id="cd04606">
    <property type="entry name" value="CBS_pair_Mg_transporter"/>
    <property type="match status" value="1"/>
</dbReference>
<organism evidence="4 5">
    <name type="scientific">Propionibacterium cyclohexanicum</name>
    <dbReference type="NCBI Taxonomy" id="64702"/>
    <lineage>
        <taxon>Bacteria</taxon>
        <taxon>Bacillati</taxon>
        <taxon>Actinomycetota</taxon>
        <taxon>Actinomycetes</taxon>
        <taxon>Propionibacteriales</taxon>
        <taxon>Propionibacteriaceae</taxon>
        <taxon>Propionibacterium</taxon>
    </lineage>
</organism>
<gene>
    <name evidence="4" type="ORF">SAMN05443377_10118</name>
</gene>
<dbReference type="Pfam" id="PF26205">
    <property type="entry name" value="SH3_actinomycetes"/>
    <property type="match status" value="1"/>
</dbReference>
<feature type="domain" description="CBS" evidence="3">
    <location>
        <begin position="286"/>
        <end position="353"/>
    </location>
</feature>
<protein>
    <submittedName>
        <fullName evidence="4">CBS domain-containing protein</fullName>
    </submittedName>
</protein>
<dbReference type="STRING" id="64702.SAMN05443377_10118"/>
<dbReference type="InterPro" id="IPR000644">
    <property type="entry name" value="CBS_dom"/>
</dbReference>
<dbReference type="InterPro" id="IPR038076">
    <property type="entry name" value="MgtE_N_sf"/>
</dbReference>
<dbReference type="SMART" id="SM00924">
    <property type="entry name" value="MgtE_N"/>
    <property type="match status" value="1"/>
</dbReference>
<keyword evidence="1" id="KW-0129">CBS domain</keyword>
<dbReference type="Gene3D" id="3.10.580.10">
    <property type="entry name" value="CBS-domain"/>
    <property type="match status" value="1"/>
</dbReference>
<dbReference type="SUPFAM" id="SSF54631">
    <property type="entry name" value="CBS-domain pair"/>
    <property type="match status" value="1"/>
</dbReference>
<feature type="domain" description="CBS" evidence="3">
    <location>
        <begin position="355"/>
        <end position="414"/>
    </location>
</feature>
<dbReference type="Gene3D" id="1.25.60.10">
    <property type="entry name" value="MgtE N-terminal domain-like"/>
    <property type="match status" value="1"/>
</dbReference>
<dbReference type="InterPro" id="IPR006669">
    <property type="entry name" value="MgtE_transporter"/>
</dbReference>
<sequence length="448" mass="49081">MSANPSSVFLSRLQGLPVLDASGDQIGKVRDFVGQIRVSGRPPTIKGVVVELLAARRIFVPMLRVYSLDANQVSLSGVIDARRFVKRDTETLVYDDLFDRAVMAPDGKPATIFDVAMRQVHVRQWEIHEVALRETLPKRPFGFTSRKGAIRTVHWSQIASSVAAADQATDRKVAQLVDMRPADVARELHDMDPSRRAEVARALADEQLADAFQELPEDEQVSLLSSLEVERAADVLEEMDPDDAADLIGDLPDEIAEDLLQRMEPEDAADVRSLMQYEELTAGGMMTPEPVILPPDATIADALAKVCNPEVTPSTASMVFITRTPTDTPSGRYLGAVHIQRLLREPPSVMAATVIDTTLPTLRPEDDLSKVSRFFATYNLVVAPVVNTSGQLIGAVTVDDVLDHMLPDDWRGDQMDGIDHPDEQEANPDTPTGTPGSTPVHSQSQEAR</sequence>
<reference evidence="4 5" key="1">
    <citation type="submission" date="2016-10" db="EMBL/GenBank/DDBJ databases">
        <authorList>
            <person name="de Groot N.N."/>
        </authorList>
    </citation>
    <scope>NUCLEOTIDE SEQUENCE [LARGE SCALE GENOMIC DNA]</scope>
    <source>
        <strain evidence="4 5">DSM 16859</strain>
    </source>
</reference>
<feature type="region of interest" description="Disordered" evidence="2">
    <location>
        <begin position="407"/>
        <end position="448"/>
    </location>
</feature>
<dbReference type="InterPro" id="IPR046342">
    <property type="entry name" value="CBS_dom_sf"/>
</dbReference>
<feature type="compositionally biased region" description="Low complexity" evidence="2">
    <location>
        <begin position="428"/>
        <end position="439"/>
    </location>
</feature>
<dbReference type="InterPro" id="IPR058838">
    <property type="entry name" value="SH3_actinomycetes"/>
</dbReference>
<dbReference type="OrthoDB" id="9764830at2"/>
<feature type="compositionally biased region" description="Basic and acidic residues" evidence="2">
    <location>
        <begin position="407"/>
        <end position="423"/>
    </location>
</feature>
<dbReference type="AlphaFoldDB" id="A0A1H9PGB5"/>
<evidence type="ECO:0000256" key="2">
    <source>
        <dbReference type="SAM" id="MobiDB-lite"/>
    </source>
</evidence>
<evidence type="ECO:0000259" key="3">
    <source>
        <dbReference type="PROSITE" id="PS51371"/>
    </source>
</evidence>
<evidence type="ECO:0000313" key="5">
    <source>
        <dbReference type="Proteomes" id="UP000198815"/>
    </source>
</evidence>
<name>A0A1H9PGB5_9ACTN</name>
<dbReference type="GO" id="GO:0016020">
    <property type="term" value="C:membrane"/>
    <property type="evidence" value="ECO:0007669"/>
    <property type="project" value="InterPro"/>
</dbReference>
<proteinExistence type="predicted"/>
<evidence type="ECO:0000256" key="1">
    <source>
        <dbReference type="PROSITE-ProRule" id="PRU00703"/>
    </source>
</evidence>
<evidence type="ECO:0000313" key="4">
    <source>
        <dbReference type="EMBL" id="SER47197.1"/>
    </source>
</evidence>
<dbReference type="PROSITE" id="PS51371">
    <property type="entry name" value="CBS"/>
    <property type="match status" value="2"/>
</dbReference>
<dbReference type="RefSeq" id="WP_091966433.1">
    <property type="nucleotide sequence ID" value="NZ_FOGZ01000001.1"/>
</dbReference>
<dbReference type="EMBL" id="FOGZ01000001">
    <property type="protein sequence ID" value="SER47197.1"/>
    <property type="molecule type" value="Genomic_DNA"/>
</dbReference>
<dbReference type="PANTHER" id="PTHR43773:SF1">
    <property type="entry name" value="MAGNESIUM TRANSPORTER MGTE"/>
    <property type="match status" value="1"/>
</dbReference>